<dbReference type="Proteomes" id="UP000823937">
    <property type="component" value="Unassembled WGS sequence"/>
</dbReference>
<keyword evidence="3" id="KW-0820">tRNA-binding</keyword>
<dbReference type="EMBL" id="DXHX01000050">
    <property type="protein sequence ID" value="HIV74152.1"/>
    <property type="molecule type" value="Genomic_DNA"/>
</dbReference>
<sequence length="399" mass="45671">MKACGLIVEYNPFHNGHVHHVEEARKKTDASIIIAVMSGSFLQRGEPAFIDKHHRTKAALQSGVDIVVELPYAYAVQSSNLFAQGAVQILHALNVAHICFGSESGDTNAMNKAVTQYILHESLFSATLRKHIQKGLSYPKATEKGYEAIGMDMIDMKQPNNILGFHYIKTILKNNLPIEPVAIQRLHNHYHDESIEHTIASATSIRKSALRTNGLNEVKQTIPPASFDALHTYKTITNTWHSWEAYFPYLYYKLITTETKALQELHSVDEGIEHRLKKYIHKANNFEHFVDAIRTNRYTTARIQRMCTHILTNTTKQEIDTFISEPIPYIRLLGMNQTGQQYIRQIKKQLNIPIISNLNKKTASLLYLDEKTTNVYYSIFSPKIRESLRKQEFQLPLIL</sequence>
<feature type="binding site" evidence="3">
    <location>
        <position position="160"/>
    </location>
    <ligand>
        <name>ATP</name>
        <dbReference type="ChEBI" id="CHEBI:30616"/>
    </ligand>
</feature>
<dbReference type="Gene3D" id="3.40.50.620">
    <property type="entry name" value="HUPs"/>
    <property type="match status" value="1"/>
</dbReference>
<dbReference type="GO" id="GO:0005737">
    <property type="term" value="C:cytoplasm"/>
    <property type="evidence" value="ECO:0007669"/>
    <property type="project" value="UniProtKB-SubCell"/>
</dbReference>
<keyword evidence="3" id="KW-0963">Cytoplasm</keyword>
<dbReference type="NCBIfam" id="NF010191">
    <property type="entry name" value="PRK13670.1"/>
    <property type="match status" value="1"/>
</dbReference>
<keyword evidence="3" id="KW-0547">Nucleotide-binding</keyword>
<comment type="caution">
    <text evidence="3">Lacks conserved residue(s) required for the propagation of feature annotation.</text>
</comment>
<reference evidence="4" key="2">
    <citation type="submission" date="2021-04" db="EMBL/GenBank/DDBJ databases">
        <authorList>
            <person name="Gilroy R."/>
        </authorList>
    </citation>
    <scope>NUCLEOTIDE SEQUENCE</scope>
    <source>
        <strain evidence="4">CHK169-2315</strain>
    </source>
</reference>
<evidence type="ECO:0000313" key="5">
    <source>
        <dbReference type="Proteomes" id="UP000823937"/>
    </source>
</evidence>
<keyword evidence="3" id="KW-0694">RNA-binding</keyword>
<dbReference type="PANTHER" id="PTHR37825:SF1">
    <property type="entry name" value="TRNA(MET) CYTIDINE ACETATE LIGASE"/>
    <property type="match status" value="1"/>
</dbReference>
<dbReference type="Pfam" id="PF05636">
    <property type="entry name" value="HIGH_NTase1"/>
    <property type="match status" value="1"/>
</dbReference>
<protein>
    <recommendedName>
        <fullName evidence="3">tRNA(Met) cytidine acetate ligase</fullName>
        <ecNumber evidence="3">6.3.4.-</ecNumber>
    </recommendedName>
</protein>
<comment type="function">
    <text evidence="3">Catalyzes the formation of N(4)-acetylcytidine (ac(4)C) at the wobble position of elongator tRNA(Met), using acetate and ATP as substrates. First activates an acetate ion to form acetyladenylate (Ac-AMP) and then transfers the acetyl group to tRNA to form ac(4)C34.</text>
</comment>
<comment type="similarity">
    <text evidence="3">Belongs to the TmcAL family.</text>
</comment>
<feature type="binding site" evidence="3">
    <location>
        <position position="185"/>
    </location>
    <ligand>
        <name>ATP</name>
        <dbReference type="ChEBI" id="CHEBI:30616"/>
    </ligand>
</feature>
<dbReference type="InterPro" id="IPR014729">
    <property type="entry name" value="Rossmann-like_a/b/a_fold"/>
</dbReference>
<gene>
    <name evidence="3" type="primary">tmcAL</name>
    <name evidence="4" type="ORF">H9895_03620</name>
</gene>
<dbReference type="GO" id="GO:0006400">
    <property type="term" value="P:tRNA modification"/>
    <property type="evidence" value="ECO:0007669"/>
    <property type="project" value="UniProtKB-UniRule"/>
</dbReference>
<dbReference type="PANTHER" id="PTHR37825">
    <property type="entry name" value="TRNA(MET) CYTIDINE ACETATE LIGASE"/>
    <property type="match status" value="1"/>
</dbReference>
<keyword evidence="1 3" id="KW-0436">Ligase</keyword>
<evidence type="ECO:0000256" key="1">
    <source>
        <dbReference type="ARBA" id="ARBA00022598"/>
    </source>
</evidence>
<keyword evidence="2 3" id="KW-0819">tRNA processing</keyword>
<dbReference type="AlphaFoldDB" id="A0A9D1PLA8"/>
<dbReference type="InterPro" id="IPR008513">
    <property type="entry name" value="tRNA(Met)_cyd_acetate_ligase"/>
</dbReference>
<dbReference type="GO" id="GO:0005524">
    <property type="term" value="F:ATP binding"/>
    <property type="evidence" value="ECO:0007669"/>
    <property type="project" value="UniProtKB-KW"/>
</dbReference>
<comment type="catalytic activity">
    <reaction evidence="3">
        <text>cytidine(34) in elongator tRNA(Met) + acetate + ATP = N(4)-acetylcytidine(34) in elongator tRNA(Met) + AMP + diphosphate</text>
        <dbReference type="Rhea" id="RHEA:58144"/>
        <dbReference type="Rhea" id="RHEA-COMP:10693"/>
        <dbReference type="Rhea" id="RHEA-COMP:10694"/>
        <dbReference type="ChEBI" id="CHEBI:30089"/>
        <dbReference type="ChEBI" id="CHEBI:30616"/>
        <dbReference type="ChEBI" id="CHEBI:33019"/>
        <dbReference type="ChEBI" id="CHEBI:74900"/>
        <dbReference type="ChEBI" id="CHEBI:82748"/>
        <dbReference type="ChEBI" id="CHEBI:456215"/>
    </reaction>
</comment>
<evidence type="ECO:0000256" key="3">
    <source>
        <dbReference type="HAMAP-Rule" id="MF_01539"/>
    </source>
</evidence>
<feature type="binding site" evidence="3">
    <location>
        <position position="101"/>
    </location>
    <ligand>
        <name>ATP</name>
        <dbReference type="ChEBI" id="CHEBI:30616"/>
    </ligand>
</feature>
<organism evidence="4 5">
    <name type="scientific">Candidatus Pseudogracilibacillus intestinigallinarum</name>
    <dbReference type="NCBI Taxonomy" id="2838742"/>
    <lineage>
        <taxon>Bacteria</taxon>
        <taxon>Bacillati</taxon>
        <taxon>Bacillota</taxon>
        <taxon>Bacilli</taxon>
        <taxon>Bacillales</taxon>
        <taxon>Bacillaceae</taxon>
        <taxon>Pseudogracilibacillus</taxon>
    </lineage>
</organism>
<comment type="subcellular location">
    <subcellularLocation>
        <location evidence="3">Cytoplasm</location>
    </subcellularLocation>
</comment>
<evidence type="ECO:0000313" key="4">
    <source>
        <dbReference type="EMBL" id="HIV74152.1"/>
    </source>
</evidence>
<reference evidence="4" key="1">
    <citation type="journal article" date="2021" name="PeerJ">
        <title>Extensive microbial diversity within the chicken gut microbiome revealed by metagenomics and culture.</title>
        <authorList>
            <person name="Gilroy R."/>
            <person name="Ravi A."/>
            <person name="Getino M."/>
            <person name="Pursley I."/>
            <person name="Horton D.L."/>
            <person name="Alikhan N.F."/>
            <person name="Baker D."/>
            <person name="Gharbi K."/>
            <person name="Hall N."/>
            <person name="Watson M."/>
            <person name="Adriaenssens E.M."/>
            <person name="Foster-Nyarko E."/>
            <person name="Jarju S."/>
            <person name="Secka A."/>
            <person name="Antonio M."/>
            <person name="Oren A."/>
            <person name="Chaudhuri R.R."/>
            <person name="La Ragione R."/>
            <person name="Hildebrand F."/>
            <person name="Pallen M.J."/>
        </authorList>
    </citation>
    <scope>NUCLEOTIDE SEQUENCE</scope>
    <source>
        <strain evidence="4">CHK169-2315</strain>
    </source>
</reference>
<dbReference type="HAMAP" id="MF_01539">
    <property type="entry name" value="TmcAL"/>
    <property type="match status" value="1"/>
</dbReference>
<comment type="caution">
    <text evidence="4">The sequence shown here is derived from an EMBL/GenBank/DDBJ whole genome shotgun (WGS) entry which is preliminary data.</text>
</comment>
<accession>A0A9D1PLA8</accession>
<dbReference type="SUPFAM" id="SSF52374">
    <property type="entry name" value="Nucleotidylyl transferase"/>
    <property type="match status" value="1"/>
</dbReference>
<name>A0A9D1PLA8_9BACI</name>
<proteinExistence type="inferred from homology"/>
<dbReference type="GO" id="GO:0016879">
    <property type="term" value="F:ligase activity, forming carbon-nitrogen bonds"/>
    <property type="evidence" value="ECO:0007669"/>
    <property type="project" value="UniProtKB-UniRule"/>
</dbReference>
<feature type="binding site" evidence="3">
    <location>
        <begin position="7"/>
        <end position="20"/>
    </location>
    <ligand>
        <name>ATP</name>
        <dbReference type="ChEBI" id="CHEBI:30616"/>
    </ligand>
</feature>
<keyword evidence="3" id="KW-0067">ATP-binding</keyword>
<evidence type="ECO:0000256" key="2">
    <source>
        <dbReference type="ARBA" id="ARBA00022694"/>
    </source>
</evidence>
<dbReference type="GO" id="GO:0000049">
    <property type="term" value="F:tRNA binding"/>
    <property type="evidence" value="ECO:0007669"/>
    <property type="project" value="UniProtKB-KW"/>
</dbReference>
<dbReference type="EC" id="6.3.4.-" evidence="3"/>